<evidence type="ECO:0000256" key="11">
    <source>
        <dbReference type="ARBA" id="ARBA00023027"/>
    </source>
</evidence>
<evidence type="ECO:0000256" key="24">
    <source>
        <dbReference type="SAM" id="MobiDB-lite"/>
    </source>
</evidence>
<evidence type="ECO:0000256" key="20">
    <source>
        <dbReference type="ARBA" id="ARBA00065273"/>
    </source>
</evidence>
<keyword evidence="11" id="KW-0520">NAD</keyword>
<evidence type="ECO:0000256" key="18">
    <source>
        <dbReference type="ARBA" id="ARBA00052692"/>
    </source>
</evidence>
<comment type="catalytic activity">
    <reaction evidence="15">
        <text>a (3S)-3-hydroxyacyl-CoA + NAD(+) = a 3-oxoacyl-CoA + NADH + H(+)</text>
        <dbReference type="Rhea" id="RHEA:22432"/>
        <dbReference type="ChEBI" id="CHEBI:15378"/>
        <dbReference type="ChEBI" id="CHEBI:57318"/>
        <dbReference type="ChEBI" id="CHEBI:57540"/>
        <dbReference type="ChEBI" id="CHEBI:57945"/>
        <dbReference type="ChEBI" id="CHEBI:90726"/>
        <dbReference type="EC" id="1.1.1.35"/>
    </reaction>
</comment>
<dbReference type="SUPFAM" id="SSF57924">
    <property type="entry name" value="Inhibitor of apoptosis (IAP) repeat"/>
    <property type="match status" value="7"/>
</dbReference>
<dbReference type="InterPro" id="IPR006180">
    <property type="entry name" value="3-OHacyl-CoA_DH_CS"/>
</dbReference>
<keyword evidence="13" id="KW-0496">Mitochondrion</keyword>
<dbReference type="SUPFAM" id="SSF48179">
    <property type="entry name" value="6-phosphogluconate dehydrogenase C-terminal domain-like"/>
    <property type="match status" value="1"/>
</dbReference>
<proteinExistence type="inferred from homology"/>
<comment type="function">
    <text evidence="19">Mitochondrial fatty acid beta-oxidation enzyme that catalyzes the third step of the beta-oxidation cycle for medium and short-chain 3-hydroxy fatty acyl-CoAs (C4 to C10). Plays a role in the control of insulin secretion by inhibiting the activation of glutamate dehydrogenase 1 (GLUD1), an enzyme that has an important role in regulating amino acid-induced insulin secretion. Plays a role in the maintenance of normal spermatogenesis through the reduction of fatty acid accumulation in the testes.</text>
</comment>
<evidence type="ECO:0000256" key="1">
    <source>
        <dbReference type="ARBA" id="ARBA00004305"/>
    </source>
</evidence>
<comment type="subcellular location">
    <subcellularLocation>
        <location evidence="1">Mitochondrion matrix</location>
    </subcellularLocation>
</comment>
<evidence type="ECO:0000259" key="26">
    <source>
        <dbReference type="Pfam" id="PF02737"/>
    </source>
</evidence>
<comment type="subunit">
    <text evidence="20">Homodimer. Interacts with GLUD1; this interaction inhibits the activation of glutamate dehydrogenase 1 (GLUD1).</text>
</comment>
<dbReference type="PROSITE" id="PS50143">
    <property type="entry name" value="BIR_REPEAT_2"/>
    <property type="match status" value="7"/>
</dbReference>
<feature type="compositionally biased region" description="Polar residues" evidence="24">
    <location>
        <begin position="234"/>
        <end position="245"/>
    </location>
</feature>
<evidence type="ECO:0000313" key="28">
    <source>
        <dbReference type="Proteomes" id="UP000663856"/>
    </source>
</evidence>
<dbReference type="GO" id="GO:0006635">
    <property type="term" value="P:fatty acid beta-oxidation"/>
    <property type="evidence" value="ECO:0007669"/>
    <property type="project" value="TreeGrafter"/>
</dbReference>
<dbReference type="InterPro" id="IPR013328">
    <property type="entry name" value="6PGD_dom2"/>
</dbReference>
<evidence type="ECO:0000256" key="5">
    <source>
        <dbReference type="ARBA" id="ARBA00022782"/>
    </source>
</evidence>
<dbReference type="InterPro" id="IPR001370">
    <property type="entry name" value="BIR_rpt"/>
</dbReference>
<dbReference type="Pfam" id="PF00725">
    <property type="entry name" value="3HCDH"/>
    <property type="match status" value="1"/>
</dbReference>
<dbReference type="InterPro" id="IPR008927">
    <property type="entry name" value="6-PGluconate_DH-like_C_sf"/>
</dbReference>
<evidence type="ECO:0000259" key="25">
    <source>
        <dbReference type="Pfam" id="PF00725"/>
    </source>
</evidence>
<evidence type="ECO:0000256" key="7">
    <source>
        <dbReference type="ARBA" id="ARBA00022871"/>
    </source>
</evidence>
<dbReference type="FunFam" id="3.40.50.720:FF:000258">
    <property type="entry name" value="Hydroxyacyl-coenzyme A dehydrogenase, mitochondrial"/>
    <property type="match status" value="1"/>
</dbReference>
<dbReference type="PANTHER" id="PTHR43561:SF3">
    <property type="entry name" value="HYDROXYACYL-COENZYME A DEHYDROGENASE, MITOCHONDRIAL"/>
    <property type="match status" value="1"/>
</dbReference>
<dbReference type="GO" id="GO:0030154">
    <property type="term" value="P:cell differentiation"/>
    <property type="evidence" value="ECO:0007669"/>
    <property type="project" value="UniProtKB-KW"/>
</dbReference>
<keyword evidence="6" id="KW-0276">Fatty acid metabolism</keyword>
<comment type="pathway">
    <text evidence="2">Lipid metabolism; fatty acid beta-oxidation.</text>
</comment>
<name>A0A816QQ81_9BILA</name>
<evidence type="ECO:0000256" key="14">
    <source>
        <dbReference type="ARBA" id="ARBA00023278"/>
    </source>
</evidence>
<dbReference type="SUPFAM" id="SSF51735">
    <property type="entry name" value="NAD(P)-binding Rossmann-fold domains"/>
    <property type="match status" value="1"/>
</dbReference>
<gene>
    <name evidence="27" type="ORF">WKI299_LOCUS12513</name>
</gene>
<protein>
    <recommendedName>
        <fullName evidence="21">Hydroxyacyl-coenzyme A dehydrogenase, mitochondrial</fullName>
        <ecNumber evidence="4">1.1.1.35</ecNumber>
    </recommendedName>
    <alternativeName>
        <fullName evidence="22">Medium and short-chain L-3-hydroxyacyl-coenzyme A dehydrogenase</fullName>
    </alternativeName>
    <alternativeName>
        <fullName evidence="23">Short-chain 3-hydroxyacyl-CoA dehydrogenase</fullName>
    </alternativeName>
</protein>
<evidence type="ECO:0000256" key="17">
    <source>
        <dbReference type="ARBA" id="ARBA00052282"/>
    </source>
</evidence>
<comment type="similarity">
    <text evidence="3">Belongs to the 3-hydroxyacyl-CoA dehydrogenase family.</text>
</comment>
<dbReference type="FunFam" id="1.10.1040.10:FF:000019">
    <property type="entry name" value="3-hydroxybutyryl-CoA dehydrogenase FadB2"/>
    <property type="match status" value="1"/>
</dbReference>
<dbReference type="Pfam" id="PF00653">
    <property type="entry name" value="BIR"/>
    <property type="match status" value="4"/>
</dbReference>
<keyword evidence="12" id="KW-0443">Lipid metabolism</keyword>
<dbReference type="Gene3D" id="3.40.50.720">
    <property type="entry name" value="NAD(P)-binding Rossmann-like Domain"/>
    <property type="match status" value="1"/>
</dbReference>
<dbReference type="InterPro" id="IPR036291">
    <property type="entry name" value="NAD(P)-bd_dom_sf"/>
</dbReference>
<evidence type="ECO:0000256" key="9">
    <source>
        <dbReference type="ARBA" id="ARBA00022990"/>
    </source>
</evidence>
<evidence type="ECO:0000256" key="12">
    <source>
        <dbReference type="ARBA" id="ARBA00023098"/>
    </source>
</evidence>
<evidence type="ECO:0000256" key="6">
    <source>
        <dbReference type="ARBA" id="ARBA00022832"/>
    </source>
</evidence>
<dbReference type="GO" id="GO:0070403">
    <property type="term" value="F:NAD+ binding"/>
    <property type="evidence" value="ECO:0007669"/>
    <property type="project" value="InterPro"/>
</dbReference>
<evidence type="ECO:0000256" key="2">
    <source>
        <dbReference type="ARBA" id="ARBA00005005"/>
    </source>
</evidence>
<evidence type="ECO:0000256" key="23">
    <source>
        <dbReference type="ARBA" id="ARBA00079904"/>
    </source>
</evidence>
<dbReference type="SMART" id="SM00238">
    <property type="entry name" value="BIR"/>
    <property type="match status" value="4"/>
</dbReference>
<dbReference type="GO" id="GO:0005759">
    <property type="term" value="C:mitochondrial matrix"/>
    <property type="evidence" value="ECO:0007669"/>
    <property type="project" value="UniProtKB-SubCell"/>
</dbReference>
<accession>A0A816QQ81</accession>
<comment type="catalytic activity">
    <reaction evidence="16">
        <text>(3S)-hydroxydecanoyl-CoA + NAD(+) = 3-oxodecanoyl-CoA + NADH + H(+)</text>
        <dbReference type="Rhea" id="RHEA:31187"/>
        <dbReference type="ChEBI" id="CHEBI:15378"/>
        <dbReference type="ChEBI" id="CHEBI:57540"/>
        <dbReference type="ChEBI" id="CHEBI:57945"/>
        <dbReference type="ChEBI" id="CHEBI:62548"/>
        <dbReference type="ChEBI" id="CHEBI:62616"/>
    </reaction>
</comment>
<keyword evidence="5" id="KW-0221">Differentiation</keyword>
<feature type="region of interest" description="Disordered" evidence="24">
    <location>
        <begin position="553"/>
        <end position="617"/>
    </location>
</feature>
<feature type="compositionally biased region" description="Low complexity" evidence="24">
    <location>
        <begin position="556"/>
        <end position="582"/>
    </location>
</feature>
<evidence type="ECO:0000256" key="3">
    <source>
        <dbReference type="ARBA" id="ARBA00009463"/>
    </source>
</evidence>
<evidence type="ECO:0000256" key="4">
    <source>
        <dbReference type="ARBA" id="ARBA00013000"/>
    </source>
</evidence>
<feature type="region of interest" description="Disordered" evidence="24">
    <location>
        <begin position="229"/>
        <end position="249"/>
    </location>
</feature>
<sequence length="1350" mass="153317">MTMADTCEIDHIVASERYRLQTFESLAHLPLITRRQLAIAGFVYRQNECVCPQCGVKINLEHFDENVEYESNHFRKLHRKKVSLLGKRCSFLLYESGTNIDDLHTPLSSNQQPHWDDAEIPEYINYAVRLQSYTLWPYSQEQVDGSQKLFVTPQIMAKHGFYFTGPEDGVTCFYCGNTLVDWTSAISSTNENIVQLEHARFFPCRFIIYTAGVKYVADAGYFQTVSPQERRNRNPMTTRPQTMSKSADKKPQTIDECLATFENWPRNAPISAQALVDSGFYYLGQELKVKCFMCDLEVDDWRHGMTAVGTHRKRRNDCEIVRAIDSIKTGDIQTANEKWRLETLIGLSFSESNADSGDLTEIDRRLCRELAACGFYRFKNTKFLRCAFCGVTIEPKRDQSIMSQHRYLTKQSIKKTTTTSDQHHGLMVDCLIVRAQCPANIVIPHRERFPEYPRYQSIFDRIKSFDKYKERRRMEDSCIRDMAEGGFFLDEQRRMRCFQCGNSLPLNDKIRREKYPQYTMAQLHAHFYPTCEWVKEILGVKYIAQVLHDRFKSNEPKTPTSSLSSQSTYIGSTSSPSTTSATNDIPSPPSATSVDEKPFLSDQSEDSADDDDGETVAAPSTTYFINSNLSIRSPLLNLTSHESLTTEKAQTCSDPIVINGHTQLTPASMSTHMNPFKQLHLQQQQQQQQQQIHECTDESISSDCSSYEISPTIGSSSSISSPVDIRSFLAHESNRLDTFKQHSCTTFAQVDVAHLAYVGFYLNGEGTTLFCPWCDVHLTEQQFQSIMIMRPSVARPPLSDEPWTPMRVHRHANGIMMDQNHPWCTWVRREAGGLYPNITMIESQLLYPEYPSYSKIEKRIQTFTCEWPYPSGSRLSNQMMAEAGFFYMGAGSVCCFYCGNKLQHFEPRDCPFEEHATFYPFCDFIQKVRGLDYVNRIILECGRIPQGRLKYEKDGTQKVKRIIFDKSGATKRKSERPPVNRIISVSSRSVNSPVPPSENIDNACLICTEKPAIHEYDPCQHCPMCGECYARLEQKQLDTCMHCFQPATILASKAASSLGRTIKTITVIGGGLMGSGIAQVAAETNHQVILVDQKQEFLDKSLNIIETSLKRVIKKKFEKDQQRGEQYLSDVKGRITTSTNVNQAVQSTDLVIEAIIENLEIKQKLFQQIDQAAPKHTIFTSNTSSLPITDIAKDVQRQDKFGGLHFFNPVPVMKLLEVIRISGTSDETFQKLLDFGKALGKATVSCKDTPGFIVNRLLVPYLLEAVRMIERGDATAEDIDTAMKLGAGYPMGPIELLDYVGLDTSKYIVDGWKQLYPKEPSFQTSELLNKIVSEGKFGKKTGAGFYKYSK</sequence>
<evidence type="ECO:0000313" key="27">
    <source>
        <dbReference type="EMBL" id="CAF2062989.1"/>
    </source>
</evidence>
<dbReference type="Gene3D" id="1.10.1170.10">
    <property type="entry name" value="Inhibitor Of Apoptosis Protein (2mihbC-IAP-1), Chain A"/>
    <property type="match status" value="6"/>
</dbReference>
<keyword evidence="9" id="KW-0007">Acetylation</keyword>
<evidence type="ECO:0000256" key="21">
    <source>
        <dbReference type="ARBA" id="ARBA00071676"/>
    </source>
</evidence>
<evidence type="ECO:0000256" key="8">
    <source>
        <dbReference type="ARBA" id="ARBA00022946"/>
    </source>
</evidence>
<dbReference type="PANTHER" id="PTHR43561">
    <property type="match status" value="1"/>
</dbReference>
<keyword evidence="8" id="KW-0809">Transit peptide</keyword>
<dbReference type="Gene3D" id="1.10.1040.10">
    <property type="entry name" value="N-(1-d-carboxylethyl)-l-norvaline Dehydrogenase, domain 2"/>
    <property type="match status" value="1"/>
</dbReference>
<evidence type="ECO:0000256" key="10">
    <source>
        <dbReference type="ARBA" id="ARBA00023002"/>
    </source>
</evidence>
<reference evidence="27" key="1">
    <citation type="submission" date="2021-02" db="EMBL/GenBank/DDBJ databases">
        <authorList>
            <person name="Nowell W R."/>
        </authorList>
    </citation>
    <scope>NUCLEOTIDE SEQUENCE</scope>
</reference>
<keyword evidence="7" id="KW-0744">Spermatogenesis</keyword>
<comment type="catalytic activity">
    <reaction evidence="18">
        <text>(3S)-3-hydroxybutanoyl-CoA + NAD(+) = acetoacetyl-CoA + NADH + H(+)</text>
        <dbReference type="Rhea" id="RHEA:30799"/>
        <dbReference type="ChEBI" id="CHEBI:15378"/>
        <dbReference type="ChEBI" id="CHEBI:57286"/>
        <dbReference type="ChEBI" id="CHEBI:57316"/>
        <dbReference type="ChEBI" id="CHEBI:57540"/>
        <dbReference type="ChEBI" id="CHEBI:57945"/>
    </reaction>
</comment>
<feature type="domain" description="3-hydroxyacyl-CoA dehydrogenase C-terminal" evidence="25">
    <location>
        <begin position="1251"/>
        <end position="1348"/>
    </location>
</feature>
<evidence type="ECO:0000256" key="19">
    <source>
        <dbReference type="ARBA" id="ARBA00059837"/>
    </source>
</evidence>
<dbReference type="PROSITE" id="PS00067">
    <property type="entry name" value="3HCDH"/>
    <property type="match status" value="1"/>
</dbReference>
<dbReference type="CDD" id="cd00022">
    <property type="entry name" value="BIR"/>
    <property type="match status" value="3"/>
</dbReference>
<evidence type="ECO:0000256" key="13">
    <source>
        <dbReference type="ARBA" id="ARBA00023128"/>
    </source>
</evidence>
<keyword evidence="14" id="KW-0379">Hydroxylation</keyword>
<feature type="compositionally biased region" description="Acidic residues" evidence="24">
    <location>
        <begin position="603"/>
        <end position="614"/>
    </location>
</feature>
<evidence type="ECO:0000256" key="22">
    <source>
        <dbReference type="ARBA" id="ARBA00077615"/>
    </source>
</evidence>
<evidence type="ECO:0000256" key="15">
    <source>
        <dbReference type="ARBA" id="ARBA00049556"/>
    </source>
</evidence>
<evidence type="ECO:0000256" key="16">
    <source>
        <dbReference type="ARBA" id="ARBA00051510"/>
    </source>
</evidence>
<dbReference type="EC" id="1.1.1.35" evidence="4"/>
<comment type="caution">
    <text evidence="27">The sequence shown here is derived from an EMBL/GenBank/DDBJ whole genome shotgun (WGS) entry which is preliminary data.</text>
</comment>
<dbReference type="InterPro" id="IPR006176">
    <property type="entry name" value="3-OHacyl-CoA_DH_NAD-bd"/>
</dbReference>
<dbReference type="GO" id="GO:0003857">
    <property type="term" value="F:(3S)-3-hydroxyacyl-CoA dehydrogenase (NAD+) activity"/>
    <property type="evidence" value="ECO:0007669"/>
    <property type="project" value="UniProtKB-EC"/>
</dbReference>
<dbReference type="EMBL" id="CAJNRF010004642">
    <property type="protein sequence ID" value="CAF2062989.1"/>
    <property type="molecule type" value="Genomic_DNA"/>
</dbReference>
<dbReference type="Proteomes" id="UP000663856">
    <property type="component" value="Unassembled WGS sequence"/>
</dbReference>
<organism evidence="27 28">
    <name type="scientific">Rotaria magnacalcarata</name>
    <dbReference type="NCBI Taxonomy" id="392030"/>
    <lineage>
        <taxon>Eukaryota</taxon>
        <taxon>Metazoa</taxon>
        <taxon>Spiralia</taxon>
        <taxon>Gnathifera</taxon>
        <taxon>Rotifera</taxon>
        <taxon>Eurotatoria</taxon>
        <taxon>Bdelloidea</taxon>
        <taxon>Philodinida</taxon>
        <taxon>Philodinidae</taxon>
        <taxon>Rotaria</taxon>
    </lineage>
</organism>
<keyword evidence="10" id="KW-0560">Oxidoreductase</keyword>
<dbReference type="GO" id="GO:0007283">
    <property type="term" value="P:spermatogenesis"/>
    <property type="evidence" value="ECO:0007669"/>
    <property type="project" value="UniProtKB-KW"/>
</dbReference>
<dbReference type="InterPro" id="IPR052242">
    <property type="entry name" value="Mito_3-hydroxyacyl-CoA_DH"/>
</dbReference>
<dbReference type="InterPro" id="IPR006108">
    <property type="entry name" value="3HC_DH_C"/>
</dbReference>
<comment type="catalytic activity">
    <reaction evidence="17">
        <text>(3S)-hydroxyhexadecanoyl-CoA + NAD(+) = 3-oxohexadecanoyl-CoA + NADH + H(+)</text>
        <dbReference type="Rhea" id="RHEA:31159"/>
        <dbReference type="ChEBI" id="CHEBI:15378"/>
        <dbReference type="ChEBI" id="CHEBI:57349"/>
        <dbReference type="ChEBI" id="CHEBI:57540"/>
        <dbReference type="ChEBI" id="CHEBI:57945"/>
        <dbReference type="ChEBI" id="CHEBI:62613"/>
    </reaction>
</comment>
<dbReference type="Pfam" id="PF02737">
    <property type="entry name" value="3HCDH_N"/>
    <property type="match status" value="1"/>
</dbReference>
<feature type="domain" description="3-hydroxyacyl-CoA dehydrogenase NAD binding" evidence="26">
    <location>
        <begin position="1064"/>
        <end position="1249"/>
    </location>
</feature>